<dbReference type="InterPro" id="IPR050546">
    <property type="entry name" value="Glycosyl_Hydrlase_16"/>
</dbReference>
<organism evidence="4 6">
    <name type="scientific">Parabacteroides distasonis</name>
    <dbReference type="NCBI Taxonomy" id="823"/>
    <lineage>
        <taxon>Bacteria</taxon>
        <taxon>Pseudomonadati</taxon>
        <taxon>Bacteroidota</taxon>
        <taxon>Bacteroidia</taxon>
        <taxon>Bacteroidales</taxon>
        <taxon>Tannerellaceae</taxon>
        <taxon>Parabacteroides</taxon>
    </lineage>
</organism>
<dbReference type="RefSeq" id="WP_008778967.1">
    <property type="nucleotide sequence ID" value="NZ_CP103079.1"/>
</dbReference>
<evidence type="ECO:0000256" key="2">
    <source>
        <dbReference type="SAM" id="SignalP"/>
    </source>
</evidence>
<dbReference type="PANTHER" id="PTHR10963">
    <property type="entry name" value="GLYCOSYL HYDROLASE-RELATED"/>
    <property type="match status" value="1"/>
</dbReference>
<dbReference type="Gene3D" id="2.60.120.200">
    <property type="match status" value="1"/>
</dbReference>
<dbReference type="EMBL" id="CYXP01000009">
    <property type="protein sequence ID" value="CUN30236.1"/>
    <property type="molecule type" value="Genomic_DNA"/>
</dbReference>
<protein>
    <submittedName>
        <fullName evidence="4">Beta-glucanase</fullName>
        <ecNumber evidence="4">3.2.1.73</ecNumber>
    </submittedName>
    <submittedName>
        <fullName evidence="5">Family 16 glycosylhydrolase</fullName>
    </submittedName>
</protein>
<dbReference type="EMBL" id="WKMY01000009">
    <property type="protein sequence ID" value="MRY94233.1"/>
    <property type="molecule type" value="Genomic_DNA"/>
</dbReference>
<reference evidence="5 7" key="2">
    <citation type="journal article" date="2019" name="Nat. Med.">
        <title>A library of human gut bacterial isolates paired with longitudinal multiomics data enables mechanistic microbiome research.</title>
        <authorList>
            <person name="Poyet M."/>
            <person name="Groussin M."/>
            <person name="Gibbons S.M."/>
            <person name="Avila-Pacheco J."/>
            <person name="Jiang X."/>
            <person name="Kearney S.M."/>
            <person name="Perrotta A.R."/>
            <person name="Berdy B."/>
            <person name="Zhao S."/>
            <person name="Lieberman T.D."/>
            <person name="Swanson P.K."/>
            <person name="Smith M."/>
            <person name="Roesemann S."/>
            <person name="Alexander J.E."/>
            <person name="Rich S.A."/>
            <person name="Livny J."/>
            <person name="Vlamakis H."/>
            <person name="Clish C."/>
            <person name="Bullock K."/>
            <person name="Deik A."/>
            <person name="Scott J."/>
            <person name="Pierce K.A."/>
            <person name="Xavier R.J."/>
            <person name="Alm E.J."/>
        </authorList>
    </citation>
    <scope>NUCLEOTIDE SEQUENCE [LARGE SCALE GENOMIC DNA]</scope>
    <source>
        <strain evidence="5 7">BIOML-A9</strain>
    </source>
</reference>
<evidence type="ECO:0000313" key="7">
    <source>
        <dbReference type="Proteomes" id="UP000461276"/>
    </source>
</evidence>
<dbReference type="Pfam" id="PF00722">
    <property type="entry name" value="Glyco_hydro_16"/>
    <property type="match status" value="1"/>
</dbReference>
<dbReference type="PANTHER" id="PTHR10963:SF55">
    <property type="entry name" value="GLYCOSIDE HYDROLASE FAMILY 16 PROTEIN"/>
    <property type="match status" value="1"/>
</dbReference>
<dbReference type="SUPFAM" id="SSF49899">
    <property type="entry name" value="Concanavalin A-like lectins/glucanases"/>
    <property type="match status" value="1"/>
</dbReference>
<evidence type="ECO:0000313" key="5">
    <source>
        <dbReference type="EMBL" id="MRY94233.1"/>
    </source>
</evidence>
<dbReference type="EC" id="3.2.1.73" evidence="4"/>
<dbReference type="Proteomes" id="UP000095591">
    <property type="component" value="Unassembled WGS sequence"/>
</dbReference>
<keyword evidence="2" id="KW-0732">Signal</keyword>
<keyword evidence="4" id="KW-0378">Hydrolase</keyword>
<dbReference type="Proteomes" id="UP000461276">
    <property type="component" value="Unassembled WGS sequence"/>
</dbReference>
<reference evidence="4 6" key="1">
    <citation type="submission" date="2015-09" db="EMBL/GenBank/DDBJ databases">
        <authorList>
            <consortium name="Pathogen Informatics"/>
        </authorList>
    </citation>
    <scope>NUCLEOTIDE SEQUENCE [LARGE SCALE GENOMIC DNA]</scope>
    <source>
        <strain evidence="4 6">2789STDY5608872</strain>
    </source>
</reference>
<comment type="similarity">
    <text evidence="1">Belongs to the glycosyl hydrolase 16 family.</text>
</comment>
<dbReference type="GO" id="GO:0005975">
    <property type="term" value="P:carbohydrate metabolic process"/>
    <property type="evidence" value="ECO:0007669"/>
    <property type="project" value="InterPro"/>
</dbReference>
<keyword evidence="4" id="KW-0326">Glycosidase</keyword>
<proteinExistence type="inferred from homology"/>
<dbReference type="AlphaFoldDB" id="A0A173VUD4"/>
<dbReference type="PROSITE" id="PS51762">
    <property type="entry name" value="GH16_2"/>
    <property type="match status" value="1"/>
</dbReference>
<feature type="domain" description="GH16" evidence="3">
    <location>
        <begin position="45"/>
        <end position="276"/>
    </location>
</feature>
<dbReference type="InterPro" id="IPR013320">
    <property type="entry name" value="ConA-like_dom_sf"/>
</dbReference>
<dbReference type="GO" id="GO:0042972">
    <property type="term" value="F:licheninase activity"/>
    <property type="evidence" value="ECO:0007669"/>
    <property type="project" value="UniProtKB-EC"/>
</dbReference>
<gene>
    <name evidence="4" type="primary">bglA</name>
    <name evidence="4" type="ORF">ERS852429_03532</name>
    <name evidence="5" type="ORF">GKD67_13565</name>
</gene>
<feature type="signal peptide" evidence="2">
    <location>
        <begin position="1"/>
        <end position="23"/>
    </location>
</feature>
<evidence type="ECO:0000256" key="1">
    <source>
        <dbReference type="ARBA" id="ARBA00006865"/>
    </source>
</evidence>
<accession>A0A173VUD4</accession>
<sequence>MSRSFLLFGFILYSVFLSSLANASDIDLSAPMDKGGWKLIWSEEFDYTGFPDSTKWSYDTEGNVYQWGNNEAQYYTSGRKENAWVSDGVLRITALKEPMEGRSYTSARLITKGKGDWLYGRFEIRAKLPTGRGTWPAIWMLPTDWEYGDWPKSGEIDIMENVGYDPDTIVGSSHTEKYNHAIGTQKNAKIACTDCYKAFHVYALEWEEDEYRLYVDDQLYFTFKNEGTGYEVWPYDKRFHILLNLAIGGNWGGQKGIDDSLFPHVFEIDYVRVYKK</sequence>
<evidence type="ECO:0000313" key="6">
    <source>
        <dbReference type="Proteomes" id="UP000095591"/>
    </source>
</evidence>
<feature type="chain" id="PRO_5033732566" evidence="2">
    <location>
        <begin position="24"/>
        <end position="276"/>
    </location>
</feature>
<dbReference type="CDD" id="cd08023">
    <property type="entry name" value="GH16_laminarinase_like"/>
    <property type="match status" value="1"/>
</dbReference>
<evidence type="ECO:0000313" key="4">
    <source>
        <dbReference type="EMBL" id="CUN30236.1"/>
    </source>
</evidence>
<dbReference type="InterPro" id="IPR000757">
    <property type="entry name" value="Beta-glucanase-like"/>
</dbReference>
<evidence type="ECO:0000259" key="3">
    <source>
        <dbReference type="PROSITE" id="PS51762"/>
    </source>
</evidence>
<name>A0A173VUD4_PARDI</name>